<dbReference type="InterPro" id="IPR018862">
    <property type="entry name" value="eIF4E-T"/>
</dbReference>
<feature type="compositionally biased region" description="Polar residues" evidence="3">
    <location>
        <begin position="297"/>
        <end position="326"/>
    </location>
</feature>
<feature type="region of interest" description="Disordered" evidence="3">
    <location>
        <begin position="894"/>
        <end position="920"/>
    </location>
</feature>
<protein>
    <submittedName>
        <fullName evidence="6">SAND domain-containing protein</fullName>
    </submittedName>
</protein>
<feature type="compositionally biased region" description="Basic and acidic residues" evidence="3">
    <location>
        <begin position="239"/>
        <end position="251"/>
    </location>
</feature>
<gene>
    <name evidence="4" type="ORF">EVEC_LOCUS5850</name>
</gene>
<dbReference type="OrthoDB" id="8916892at2759"/>
<dbReference type="GO" id="GO:0017148">
    <property type="term" value="P:negative regulation of translation"/>
    <property type="evidence" value="ECO:0007669"/>
    <property type="project" value="TreeGrafter"/>
</dbReference>
<dbReference type="GO" id="GO:0036464">
    <property type="term" value="C:cytoplasmic ribonucleoprotein granule"/>
    <property type="evidence" value="ECO:0007669"/>
    <property type="project" value="UniProtKB-ARBA"/>
</dbReference>
<keyword evidence="2" id="KW-0963">Cytoplasm</keyword>
<sequence>MENLVDVYVMLKPSAESSDAKQNVGSSVGGRLKQKINKDYCYSREEMLRISKCELSLQRPSYLSTEFDNENGKFQPDKWLEYRWVVEGIENRPNPNPRRKDKIKPEVLDGNCTVLSPQRRGFSSGCRAASPHKSEAEPERLGTNKGNWRSGAGFMLKNSTATNDFKPSFQKNTAGSGDTTFGRGRQNSNANRRAAGDGSFKPSFHKETQSQSRNRLVSSLSGEEKVPEWLEDGPTSMHDMIELKGFDDERKSSKRVTGNRAKKEASSKSHTQQKTGSGKPSVANRLEASSDKMKSLNMESNSVSRESSCTSPNVDNANKSPTASSSEITQILHLKTDEPSKDKALEQSVLPTTLLSSKLPNSDAEFAAIMGLLDTNDFDSLKENVLSTGSIVTGDPAPCSRLSRFFSTTNKKDASSSQRSVAPGDSNNNNNNNESVPSVPDDSSASSNSILRKIFACSQSSPMHVEPSVTASLPGVVRAEDLEKGFQWEAAKGGGAVAPVVTSNGSEQLYHLVVSPHSSATSRHQQLASCQMSKGNPLGDPQQQAQLMNKLNKFARQQDLAGTVDLTTRTSVPSPLLQQHVGLMAGQMGGNLAEIPRFRAAPQDAVLQAALIRSQMDATLLKNLHLANQQCAAAMMPSSQPGEVNAIRAMLANLMASSNASHAANSGINTSATSSTAQPRSSTTAVPNAFMPTSVMRQMTKNNVSIEDKHRRAGSSASGSVQTEEEKHKTVSQDSSEKQSDYVRGSGTNVSCNNPDVMSKLLQHQHYIQAMAAMRSGVQPGSWPVPPHLLQQWRAQTVAVSQADQQRLYALALMHNDMRQAQAIRARALSQQAAASGLLNANASAASAIHFQPSHQSAAGGQPTLYAGGGIGQIPNTAGQNVHKYQSQLEKLLQSAGVPTKQPSRTATQEKSQSNHCMPSIISRLPPQANCISVEELEKQYASN</sequence>
<feature type="region of interest" description="Disordered" evidence="3">
    <location>
        <begin position="119"/>
        <end position="326"/>
    </location>
</feature>
<feature type="region of interest" description="Disordered" evidence="3">
    <location>
        <begin position="663"/>
        <end position="689"/>
    </location>
</feature>
<keyword evidence="5" id="KW-1185">Reference proteome</keyword>
<evidence type="ECO:0000256" key="3">
    <source>
        <dbReference type="SAM" id="MobiDB-lite"/>
    </source>
</evidence>
<dbReference type="AlphaFoldDB" id="A0A0N4V7H4"/>
<dbReference type="PANTHER" id="PTHR12269">
    <property type="entry name" value="EUKARYOTIC TRANSLATION INITIATION FACTOR 4E TRANSPORTER"/>
    <property type="match status" value="1"/>
</dbReference>
<feature type="region of interest" description="Disordered" evidence="3">
    <location>
        <begin position="705"/>
        <end position="748"/>
    </location>
</feature>
<evidence type="ECO:0000313" key="6">
    <source>
        <dbReference type="WBParaSite" id="EVEC_0000623901-mRNA-1"/>
    </source>
</evidence>
<dbReference type="Proteomes" id="UP000274131">
    <property type="component" value="Unassembled WGS sequence"/>
</dbReference>
<evidence type="ECO:0000313" key="4">
    <source>
        <dbReference type="EMBL" id="VDD91099.1"/>
    </source>
</evidence>
<feature type="compositionally biased region" description="Basic and acidic residues" evidence="3">
    <location>
        <begin position="132"/>
        <end position="142"/>
    </location>
</feature>
<dbReference type="GO" id="GO:0005634">
    <property type="term" value="C:nucleus"/>
    <property type="evidence" value="ECO:0007669"/>
    <property type="project" value="TreeGrafter"/>
</dbReference>
<feature type="compositionally biased region" description="Polar residues" evidence="3">
    <location>
        <begin position="209"/>
        <end position="221"/>
    </location>
</feature>
<feature type="compositionally biased region" description="Polar residues" evidence="3">
    <location>
        <begin position="157"/>
        <end position="191"/>
    </location>
</feature>
<dbReference type="STRING" id="51028.A0A0N4V7H4"/>
<evidence type="ECO:0000256" key="2">
    <source>
        <dbReference type="ARBA" id="ARBA00022490"/>
    </source>
</evidence>
<feature type="compositionally biased region" description="Polar residues" evidence="3">
    <location>
        <begin position="408"/>
        <end position="420"/>
    </location>
</feature>
<feature type="compositionally biased region" description="Polar residues" evidence="3">
    <location>
        <begin position="268"/>
        <end position="278"/>
    </location>
</feature>
<feature type="compositionally biased region" description="Low complexity" evidence="3">
    <location>
        <begin position="427"/>
        <end position="445"/>
    </location>
</feature>
<feature type="compositionally biased region" description="Polar residues" evidence="3">
    <location>
        <begin position="667"/>
        <end position="686"/>
    </location>
</feature>
<organism evidence="6">
    <name type="scientific">Enterobius vermicularis</name>
    <name type="common">Human pinworm</name>
    <dbReference type="NCBI Taxonomy" id="51028"/>
    <lineage>
        <taxon>Eukaryota</taxon>
        <taxon>Metazoa</taxon>
        <taxon>Ecdysozoa</taxon>
        <taxon>Nematoda</taxon>
        <taxon>Chromadorea</taxon>
        <taxon>Rhabditida</taxon>
        <taxon>Spirurina</taxon>
        <taxon>Oxyuridomorpha</taxon>
        <taxon>Oxyuroidea</taxon>
        <taxon>Oxyuridae</taxon>
        <taxon>Enterobius</taxon>
    </lineage>
</organism>
<accession>A0A0N4V7H4</accession>
<comment type="subcellular location">
    <subcellularLocation>
        <location evidence="1">Cytoplasm</location>
    </subcellularLocation>
</comment>
<reference evidence="4 5" key="2">
    <citation type="submission" date="2018-10" db="EMBL/GenBank/DDBJ databases">
        <authorList>
            <consortium name="Pathogen Informatics"/>
        </authorList>
    </citation>
    <scope>NUCLEOTIDE SEQUENCE [LARGE SCALE GENOMIC DNA]</scope>
</reference>
<feature type="region of interest" description="Disordered" evidence="3">
    <location>
        <begin position="408"/>
        <end position="445"/>
    </location>
</feature>
<proteinExistence type="predicted"/>
<name>A0A0N4V7H4_ENTVE</name>
<feature type="compositionally biased region" description="Polar residues" evidence="3">
    <location>
        <begin position="901"/>
        <end position="917"/>
    </location>
</feature>
<feature type="compositionally biased region" description="Basic and acidic residues" evidence="3">
    <location>
        <begin position="724"/>
        <end position="741"/>
    </location>
</feature>
<evidence type="ECO:0000313" key="5">
    <source>
        <dbReference type="Proteomes" id="UP000274131"/>
    </source>
</evidence>
<dbReference type="EMBL" id="UXUI01008291">
    <property type="protein sequence ID" value="VDD91099.1"/>
    <property type="molecule type" value="Genomic_DNA"/>
</dbReference>
<dbReference type="GO" id="GO:0003729">
    <property type="term" value="F:mRNA binding"/>
    <property type="evidence" value="ECO:0007669"/>
    <property type="project" value="TreeGrafter"/>
</dbReference>
<dbReference type="Pfam" id="PF10477">
    <property type="entry name" value="EIF4E-T"/>
    <property type="match status" value="1"/>
</dbReference>
<dbReference type="WBParaSite" id="EVEC_0000623901-mRNA-1">
    <property type="protein sequence ID" value="EVEC_0000623901-mRNA-1"/>
    <property type="gene ID" value="EVEC_0000623901"/>
</dbReference>
<evidence type="ECO:0000256" key="1">
    <source>
        <dbReference type="ARBA" id="ARBA00004496"/>
    </source>
</evidence>
<dbReference type="PANTHER" id="PTHR12269:SF1">
    <property type="entry name" value="EUKARYOTIC TRANSLATION INITIATION FACTOR 4E TRANSPORTER"/>
    <property type="match status" value="1"/>
</dbReference>
<reference evidence="6" key="1">
    <citation type="submission" date="2017-02" db="UniProtKB">
        <authorList>
            <consortium name="WormBaseParasite"/>
        </authorList>
    </citation>
    <scope>IDENTIFICATION</scope>
</reference>